<dbReference type="GO" id="GO:0008384">
    <property type="term" value="F:IkappaB kinase activity"/>
    <property type="evidence" value="ECO:0007669"/>
    <property type="project" value="InterPro"/>
</dbReference>
<evidence type="ECO:0000313" key="3">
    <source>
        <dbReference type="Proteomes" id="UP000812440"/>
    </source>
</evidence>
<dbReference type="AlphaFoldDB" id="A0A8T2ITQ7"/>
<reference evidence="2" key="1">
    <citation type="thesis" date="2020" institute="ProQuest LLC" country="789 East Eisenhower Parkway, Ann Arbor, MI, USA">
        <title>Comparative Genomics and Chromosome Evolution.</title>
        <authorList>
            <person name="Mudd A.B."/>
        </authorList>
    </citation>
    <scope>NUCLEOTIDE SEQUENCE</scope>
    <source>
        <strain evidence="2">Female2</strain>
        <tissue evidence="2">Blood</tissue>
    </source>
</reference>
<proteinExistence type="predicted"/>
<dbReference type="Proteomes" id="UP000812440">
    <property type="component" value="Chromosome 7"/>
</dbReference>
<dbReference type="Pfam" id="PF12179">
    <property type="entry name" value="IKKbetaNEMObind"/>
    <property type="match status" value="1"/>
</dbReference>
<dbReference type="InterPro" id="IPR022007">
    <property type="entry name" value="IKKbetaNEMObind"/>
</dbReference>
<evidence type="ECO:0000313" key="2">
    <source>
        <dbReference type="EMBL" id="KAG8434947.1"/>
    </source>
</evidence>
<feature type="domain" description="I-kappa-kinase-beta NEMO binding" evidence="1">
    <location>
        <begin position="51"/>
        <end position="88"/>
    </location>
</feature>
<sequence>MACALGVTQSSARSLGSASLETHRLAAWPDQCSPQTLSSILTSKDKNRETLRHEIEKNMEYQKQLSTLIVQTTMEQTNSLMSVDFSWLHQ</sequence>
<organism evidence="2 3">
    <name type="scientific">Hymenochirus boettgeri</name>
    <name type="common">Congo dwarf clawed frog</name>
    <dbReference type="NCBI Taxonomy" id="247094"/>
    <lineage>
        <taxon>Eukaryota</taxon>
        <taxon>Metazoa</taxon>
        <taxon>Chordata</taxon>
        <taxon>Craniata</taxon>
        <taxon>Vertebrata</taxon>
        <taxon>Euteleostomi</taxon>
        <taxon>Amphibia</taxon>
        <taxon>Batrachia</taxon>
        <taxon>Anura</taxon>
        <taxon>Pipoidea</taxon>
        <taxon>Pipidae</taxon>
        <taxon>Pipinae</taxon>
        <taxon>Hymenochirus</taxon>
    </lineage>
</organism>
<dbReference type="SMART" id="SM01239">
    <property type="entry name" value="IKKbetaNEMObind"/>
    <property type="match status" value="1"/>
</dbReference>
<protein>
    <recommendedName>
        <fullName evidence="1">I-kappa-kinase-beta NEMO binding domain-containing protein</fullName>
    </recommendedName>
</protein>
<name>A0A8T2ITQ7_9PIPI</name>
<dbReference type="OrthoDB" id="267381at2759"/>
<keyword evidence="3" id="KW-1185">Reference proteome</keyword>
<dbReference type="Gene3D" id="6.10.250.2110">
    <property type="match status" value="1"/>
</dbReference>
<dbReference type="EMBL" id="JAACNH010000008">
    <property type="protein sequence ID" value="KAG8434947.1"/>
    <property type="molecule type" value="Genomic_DNA"/>
</dbReference>
<gene>
    <name evidence="2" type="ORF">GDO86_013058</name>
</gene>
<evidence type="ECO:0000259" key="1">
    <source>
        <dbReference type="SMART" id="SM01239"/>
    </source>
</evidence>
<accession>A0A8T2ITQ7</accession>
<comment type="caution">
    <text evidence="2">The sequence shown here is derived from an EMBL/GenBank/DDBJ whole genome shotgun (WGS) entry which is preliminary data.</text>
</comment>